<reference evidence="1 2" key="1">
    <citation type="submission" date="2016-10" db="EMBL/GenBank/DDBJ databases">
        <authorList>
            <person name="de Groot N.N."/>
        </authorList>
    </citation>
    <scope>NUCLEOTIDE SEQUENCE [LARGE SCALE GENOMIC DNA]</scope>
    <source>
        <strain evidence="1 2">DSM 19073</strain>
    </source>
</reference>
<evidence type="ECO:0000313" key="2">
    <source>
        <dbReference type="Proteomes" id="UP000199110"/>
    </source>
</evidence>
<organism evidence="1 2">
    <name type="scientific">Jannaschia pohangensis</name>
    <dbReference type="NCBI Taxonomy" id="390807"/>
    <lineage>
        <taxon>Bacteria</taxon>
        <taxon>Pseudomonadati</taxon>
        <taxon>Pseudomonadota</taxon>
        <taxon>Alphaproteobacteria</taxon>
        <taxon>Rhodobacterales</taxon>
        <taxon>Roseobacteraceae</taxon>
        <taxon>Jannaschia</taxon>
    </lineage>
</organism>
<name>A0A1I3P2N5_9RHOB</name>
<dbReference type="Proteomes" id="UP000199110">
    <property type="component" value="Unassembled WGS sequence"/>
</dbReference>
<gene>
    <name evidence="1" type="ORF">SAMN04488095_2328</name>
</gene>
<protein>
    <submittedName>
        <fullName evidence="1">Uncharacterized protein</fullName>
    </submittedName>
</protein>
<dbReference type="AlphaFoldDB" id="A0A1I3P2N5"/>
<keyword evidence="2" id="KW-1185">Reference proteome</keyword>
<sequence>MHQPLGTVNHSAQVGQEPKFATEPLDLVAKITAPRPPTPRWVAFEVKSKMGPDVPFLSLSEAQQRSDYVQRAAEGAFAGIRQAERAKDAGMNRGRSWEGLIDQKMEIKEFMRAAQLRQVTKIHAKVELDRMGQPVGEIVTVDW</sequence>
<evidence type="ECO:0000313" key="1">
    <source>
        <dbReference type="EMBL" id="SFJ15794.1"/>
    </source>
</evidence>
<dbReference type="RefSeq" id="WP_139212340.1">
    <property type="nucleotide sequence ID" value="NZ_FORA01000002.1"/>
</dbReference>
<dbReference type="STRING" id="390807.SAMN04488095_2328"/>
<proteinExistence type="predicted"/>
<dbReference type="EMBL" id="FORA01000002">
    <property type="protein sequence ID" value="SFJ15794.1"/>
    <property type="molecule type" value="Genomic_DNA"/>
</dbReference>
<dbReference type="OrthoDB" id="6466635at2"/>
<accession>A0A1I3P2N5</accession>